<organism evidence="1 2">
    <name type="scientific">Sediminitomix flava</name>
    <dbReference type="NCBI Taxonomy" id="379075"/>
    <lineage>
        <taxon>Bacteria</taxon>
        <taxon>Pseudomonadati</taxon>
        <taxon>Bacteroidota</taxon>
        <taxon>Cytophagia</taxon>
        <taxon>Cytophagales</taxon>
        <taxon>Flammeovirgaceae</taxon>
        <taxon>Sediminitomix</taxon>
    </lineage>
</organism>
<proteinExistence type="predicted"/>
<accession>A0A315Z7F7</accession>
<sequence>MKRKEKIRASLNSLFQKVDKAGNDEKEFETTKSETVKTFIHETTVEKKSEELSIELEETSEKERSAFIDNVLEIKYKKLADLRNKSIDEIYKEALDFYLEFQLDLPEE</sequence>
<gene>
    <name evidence="1" type="ORF">BC781_10641</name>
</gene>
<keyword evidence="2" id="KW-1185">Reference proteome</keyword>
<reference evidence="1 2" key="1">
    <citation type="submission" date="2018-03" db="EMBL/GenBank/DDBJ databases">
        <title>Genomic Encyclopedia of Archaeal and Bacterial Type Strains, Phase II (KMG-II): from individual species to whole genera.</title>
        <authorList>
            <person name="Goeker M."/>
        </authorList>
    </citation>
    <scope>NUCLEOTIDE SEQUENCE [LARGE SCALE GENOMIC DNA]</scope>
    <source>
        <strain evidence="1 2">DSM 28229</strain>
    </source>
</reference>
<comment type="caution">
    <text evidence="1">The sequence shown here is derived from an EMBL/GenBank/DDBJ whole genome shotgun (WGS) entry which is preliminary data.</text>
</comment>
<dbReference type="EMBL" id="QGDO01000006">
    <property type="protein sequence ID" value="PWJ39140.1"/>
    <property type="molecule type" value="Genomic_DNA"/>
</dbReference>
<protein>
    <submittedName>
        <fullName evidence="1">Uncharacterized protein</fullName>
    </submittedName>
</protein>
<evidence type="ECO:0000313" key="2">
    <source>
        <dbReference type="Proteomes" id="UP000245535"/>
    </source>
</evidence>
<name>A0A315Z7F7_SEDFL</name>
<evidence type="ECO:0000313" key="1">
    <source>
        <dbReference type="EMBL" id="PWJ39140.1"/>
    </source>
</evidence>
<dbReference type="RefSeq" id="WP_109620906.1">
    <property type="nucleotide sequence ID" value="NZ_QGDO01000006.1"/>
</dbReference>
<dbReference type="Proteomes" id="UP000245535">
    <property type="component" value="Unassembled WGS sequence"/>
</dbReference>
<dbReference type="AlphaFoldDB" id="A0A315Z7F7"/>